<dbReference type="EMBL" id="GBXM01024672">
    <property type="protein sequence ID" value="JAH83905.1"/>
    <property type="molecule type" value="Transcribed_RNA"/>
</dbReference>
<sequence>MYGALVYPDVKERKKMELNHLHSKRTTSGSGLV</sequence>
<reference evidence="1" key="1">
    <citation type="submission" date="2014-11" db="EMBL/GenBank/DDBJ databases">
        <authorList>
            <person name="Amaro Gonzalez C."/>
        </authorList>
    </citation>
    <scope>NUCLEOTIDE SEQUENCE</scope>
</reference>
<evidence type="ECO:0000313" key="1">
    <source>
        <dbReference type="EMBL" id="JAH83905.1"/>
    </source>
</evidence>
<proteinExistence type="predicted"/>
<dbReference type="AlphaFoldDB" id="A0A0E9W2W7"/>
<name>A0A0E9W2W7_ANGAN</name>
<accession>A0A0E9W2W7</accession>
<protein>
    <submittedName>
        <fullName evidence="1">Uncharacterized protein</fullName>
    </submittedName>
</protein>
<reference evidence="1" key="2">
    <citation type="journal article" date="2015" name="Fish Shellfish Immunol.">
        <title>Early steps in the European eel (Anguilla anguilla)-Vibrio vulnificus interaction in the gills: Role of the RtxA13 toxin.</title>
        <authorList>
            <person name="Callol A."/>
            <person name="Pajuelo D."/>
            <person name="Ebbesson L."/>
            <person name="Teles M."/>
            <person name="MacKenzie S."/>
            <person name="Amaro C."/>
        </authorList>
    </citation>
    <scope>NUCLEOTIDE SEQUENCE</scope>
</reference>
<organism evidence="1">
    <name type="scientific">Anguilla anguilla</name>
    <name type="common">European freshwater eel</name>
    <name type="synonym">Muraena anguilla</name>
    <dbReference type="NCBI Taxonomy" id="7936"/>
    <lineage>
        <taxon>Eukaryota</taxon>
        <taxon>Metazoa</taxon>
        <taxon>Chordata</taxon>
        <taxon>Craniata</taxon>
        <taxon>Vertebrata</taxon>
        <taxon>Euteleostomi</taxon>
        <taxon>Actinopterygii</taxon>
        <taxon>Neopterygii</taxon>
        <taxon>Teleostei</taxon>
        <taxon>Anguilliformes</taxon>
        <taxon>Anguillidae</taxon>
        <taxon>Anguilla</taxon>
    </lineage>
</organism>